<dbReference type="Proteomes" id="UP000468388">
    <property type="component" value="Unassembled WGS sequence"/>
</dbReference>
<name>A0A6N8JFY1_9BACT</name>
<comment type="caution">
    <text evidence="3">The sequence shown here is derived from an EMBL/GenBank/DDBJ whole genome shotgun (WGS) entry which is preliminary data.</text>
</comment>
<dbReference type="PANTHER" id="PTHR30273">
    <property type="entry name" value="PERIPLASMIC SIGNAL SENSOR AND SIGMA FACTOR ACTIVATOR FECR-RELATED"/>
    <property type="match status" value="1"/>
</dbReference>
<feature type="transmembrane region" description="Helical" evidence="1">
    <location>
        <begin position="69"/>
        <end position="89"/>
    </location>
</feature>
<evidence type="ECO:0000256" key="1">
    <source>
        <dbReference type="SAM" id="Phobius"/>
    </source>
</evidence>
<keyword evidence="4" id="KW-1185">Reference proteome</keyword>
<dbReference type="Gene3D" id="2.60.120.1440">
    <property type="match status" value="1"/>
</dbReference>
<keyword evidence="1" id="KW-0472">Membrane</keyword>
<evidence type="ECO:0000313" key="3">
    <source>
        <dbReference type="EMBL" id="MVT43042.1"/>
    </source>
</evidence>
<keyword evidence="1" id="KW-0812">Transmembrane</keyword>
<dbReference type="InterPro" id="IPR012373">
    <property type="entry name" value="Ferrdict_sens_TM"/>
</dbReference>
<dbReference type="OrthoDB" id="1452822at2"/>
<keyword evidence="1" id="KW-1133">Transmembrane helix</keyword>
<organism evidence="3 4">
    <name type="scientific">Chitinophaga oryziterrae</name>
    <dbReference type="NCBI Taxonomy" id="1031224"/>
    <lineage>
        <taxon>Bacteria</taxon>
        <taxon>Pseudomonadati</taxon>
        <taxon>Bacteroidota</taxon>
        <taxon>Chitinophagia</taxon>
        <taxon>Chitinophagales</taxon>
        <taxon>Chitinophagaceae</taxon>
        <taxon>Chitinophaga</taxon>
    </lineage>
</organism>
<dbReference type="Gene3D" id="3.55.50.30">
    <property type="match status" value="1"/>
</dbReference>
<sequence length="298" mass="33114">MQAKNIKQLLRQYLLGKAPEKESGVIDQWYDSFNEDLHLTKEQEEQLRQEMWQHIHPQIKVAKTFYLQAAKAAAVALLLAGAGLTYFLVRERPAIFTEIITRSGEKKTVTLPDGTILSINAGSTIRITAERTLSILDGEVFFDVKGDPRKAFIVESGPLTTTVLGTSFNITAYKALHNLSVGVVSGKVSVKGYGILAKNQALVYDKQTGTGKIDSLDQHSLEWQQGKLLLNDVSFDEMVVMMQKNFGITITANQEEVKATRYTTELSTVMEPVKAAEVLAAIHQLKIKATTNQILIYK</sequence>
<dbReference type="InterPro" id="IPR006860">
    <property type="entry name" value="FecR"/>
</dbReference>
<dbReference type="PIRSF" id="PIRSF018266">
    <property type="entry name" value="FecR"/>
    <property type="match status" value="1"/>
</dbReference>
<dbReference type="RefSeq" id="WP_157301651.1">
    <property type="nucleotide sequence ID" value="NZ_BAAAZB010000004.1"/>
</dbReference>
<dbReference type="AlphaFoldDB" id="A0A6N8JFY1"/>
<proteinExistence type="predicted"/>
<accession>A0A6N8JFY1</accession>
<dbReference type="GO" id="GO:0016989">
    <property type="term" value="F:sigma factor antagonist activity"/>
    <property type="evidence" value="ECO:0007669"/>
    <property type="project" value="TreeGrafter"/>
</dbReference>
<dbReference type="EMBL" id="WRXO01000006">
    <property type="protein sequence ID" value="MVT43042.1"/>
    <property type="molecule type" value="Genomic_DNA"/>
</dbReference>
<dbReference type="PANTHER" id="PTHR30273:SF2">
    <property type="entry name" value="PROTEIN FECR"/>
    <property type="match status" value="1"/>
</dbReference>
<evidence type="ECO:0000313" key="4">
    <source>
        <dbReference type="Proteomes" id="UP000468388"/>
    </source>
</evidence>
<feature type="domain" description="FecR protein" evidence="2">
    <location>
        <begin position="98"/>
        <end position="188"/>
    </location>
</feature>
<gene>
    <name evidence="3" type="ORF">GO495_20765</name>
</gene>
<evidence type="ECO:0000259" key="2">
    <source>
        <dbReference type="Pfam" id="PF04773"/>
    </source>
</evidence>
<dbReference type="Pfam" id="PF04773">
    <property type="entry name" value="FecR"/>
    <property type="match status" value="1"/>
</dbReference>
<reference evidence="3 4" key="1">
    <citation type="submission" date="2019-12" db="EMBL/GenBank/DDBJ databases">
        <title>The draft genomic sequence of strain Chitinophaga oryziterrae JCM 16595.</title>
        <authorList>
            <person name="Zhang X."/>
        </authorList>
    </citation>
    <scope>NUCLEOTIDE SEQUENCE [LARGE SCALE GENOMIC DNA]</scope>
    <source>
        <strain evidence="3 4">JCM 16595</strain>
    </source>
</reference>
<protein>
    <submittedName>
        <fullName evidence="3">DUF4974 domain-containing protein</fullName>
    </submittedName>
</protein>